<dbReference type="InterPro" id="IPR009574">
    <property type="entry name" value="DUF1189"/>
</dbReference>
<dbReference type="Proteomes" id="UP000095598">
    <property type="component" value="Unassembled WGS sequence"/>
</dbReference>
<evidence type="ECO:0000313" key="3">
    <source>
        <dbReference type="Proteomes" id="UP000095598"/>
    </source>
</evidence>
<feature type="transmembrane region" description="Helical" evidence="1">
    <location>
        <begin position="222"/>
        <end position="247"/>
    </location>
</feature>
<dbReference type="AlphaFoldDB" id="A0A173S172"/>
<feature type="transmembrane region" description="Helical" evidence="1">
    <location>
        <begin position="34"/>
        <end position="61"/>
    </location>
</feature>
<dbReference type="Pfam" id="PF06691">
    <property type="entry name" value="DUF1189"/>
    <property type="match status" value="1"/>
</dbReference>
<feature type="transmembrane region" description="Helical" evidence="1">
    <location>
        <begin position="178"/>
        <end position="195"/>
    </location>
</feature>
<keyword evidence="1" id="KW-0472">Membrane</keyword>
<accession>A0A173S172</accession>
<name>A0A173S172_ANAHA</name>
<keyword evidence="1" id="KW-0812">Transmembrane</keyword>
<dbReference type="RefSeq" id="WP_055258117.1">
    <property type="nucleotide sequence ID" value="NZ_CYXT01000005.1"/>
</dbReference>
<protein>
    <submittedName>
        <fullName evidence="2">Protein of uncharacterized function (DUF1189)</fullName>
    </submittedName>
</protein>
<gene>
    <name evidence="2" type="ORF">ERS852425_00945</name>
</gene>
<dbReference type="EMBL" id="CYXT01000005">
    <property type="protein sequence ID" value="CUM84063.1"/>
    <property type="molecule type" value="Genomic_DNA"/>
</dbReference>
<evidence type="ECO:0000313" key="2">
    <source>
        <dbReference type="EMBL" id="CUM84063.1"/>
    </source>
</evidence>
<proteinExistence type="predicted"/>
<organism evidence="2 3">
    <name type="scientific">Anaerostipes hadrus</name>
    <dbReference type="NCBI Taxonomy" id="649756"/>
    <lineage>
        <taxon>Bacteria</taxon>
        <taxon>Bacillati</taxon>
        <taxon>Bacillota</taxon>
        <taxon>Clostridia</taxon>
        <taxon>Lachnospirales</taxon>
        <taxon>Lachnospiraceae</taxon>
        <taxon>Anaerostipes</taxon>
    </lineage>
</organism>
<keyword evidence="1" id="KW-1133">Transmembrane helix</keyword>
<evidence type="ECO:0000256" key="1">
    <source>
        <dbReference type="SAM" id="Phobius"/>
    </source>
</evidence>
<sequence>MDKSEKISWFEQFKIACLKPSQYKRLLNLAKGKVILFLAAITLITTILGYGMDVAGFTVSVGGWKNFILNRLPAFELKDGTLSVDQEMDFEIGGVHFVADTSKDKVSTEDLSNKYQMELVFAKNEMVVKNTAVGNMMNTFSFKNMKKVEFNNQAMLSMVPMIRIFIVIMFFTQWIANIISYLTVCIFITMLTYFNQRTRMDRKNREDVSFGKIFKLSIYARVIFELVETIGVTAGSAIFTGMAWMFISYFGSYQLLLAGFMQPEDRKKPDEML</sequence>
<reference evidence="2 3" key="1">
    <citation type="submission" date="2015-09" db="EMBL/GenBank/DDBJ databases">
        <authorList>
            <consortium name="Pathogen Informatics"/>
        </authorList>
    </citation>
    <scope>NUCLEOTIDE SEQUENCE [LARGE SCALE GENOMIC DNA]</scope>
    <source>
        <strain evidence="2 3">2789STDY5608868</strain>
    </source>
</reference>